<dbReference type="RefSeq" id="WP_329396563.1">
    <property type="nucleotide sequence ID" value="NZ_CP109019.1"/>
</dbReference>
<feature type="region of interest" description="Disordered" evidence="2">
    <location>
        <begin position="1213"/>
        <end position="1232"/>
    </location>
</feature>
<feature type="domain" description="GIY-YIG" evidence="4">
    <location>
        <begin position="2216"/>
        <end position="2301"/>
    </location>
</feature>
<dbReference type="NCBIfam" id="TIGR01443">
    <property type="entry name" value="intein_Cterm"/>
    <property type="match status" value="1"/>
</dbReference>
<feature type="chain" id="PRO_5047117581" evidence="3">
    <location>
        <begin position="41"/>
        <end position="2315"/>
    </location>
</feature>
<keyword evidence="1" id="KW-0677">Repeat</keyword>
<organism evidence="5 6">
    <name type="scientific">Streptomyces melanogenes</name>
    <dbReference type="NCBI Taxonomy" id="67326"/>
    <lineage>
        <taxon>Bacteria</taxon>
        <taxon>Bacillati</taxon>
        <taxon>Actinomycetota</taxon>
        <taxon>Actinomycetes</taxon>
        <taxon>Kitasatosporales</taxon>
        <taxon>Streptomycetaceae</taxon>
        <taxon>Streptomyces</taxon>
    </lineage>
</organism>
<dbReference type="PROSITE" id="PS50164">
    <property type="entry name" value="GIY_YIG"/>
    <property type="match status" value="1"/>
</dbReference>
<dbReference type="EMBL" id="CP109019">
    <property type="protein sequence ID" value="WUT81896.1"/>
    <property type="molecule type" value="Genomic_DNA"/>
</dbReference>
<dbReference type="PANTHER" id="PTHR32305">
    <property type="match status" value="1"/>
</dbReference>
<dbReference type="PROSITE" id="PS50818">
    <property type="entry name" value="INTEIN_C_TER"/>
    <property type="match status" value="1"/>
</dbReference>
<dbReference type="InterPro" id="IPR006141">
    <property type="entry name" value="Intein_N"/>
</dbReference>
<dbReference type="NCBIfam" id="TIGR03696">
    <property type="entry name" value="Rhs_assc_core"/>
    <property type="match status" value="1"/>
</dbReference>
<reference evidence="5" key="1">
    <citation type="submission" date="2022-10" db="EMBL/GenBank/DDBJ databases">
        <title>The complete genomes of actinobacterial strains from the NBC collection.</title>
        <authorList>
            <person name="Joergensen T.S."/>
            <person name="Alvarez Arevalo M."/>
            <person name="Sterndorff E.B."/>
            <person name="Faurdal D."/>
            <person name="Vuksanovic O."/>
            <person name="Mourched A.-S."/>
            <person name="Charusanti P."/>
            <person name="Shaw S."/>
            <person name="Blin K."/>
            <person name="Weber T."/>
        </authorList>
    </citation>
    <scope>NUCLEOTIDE SEQUENCE</scope>
    <source>
        <strain evidence="5">NBC_00668</strain>
    </source>
</reference>
<dbReference type="Pfam" id="PF07591">
    <property type="entry name" value="PT-HINT"/>
    <property type="match status" value="1"/>
</dbReference>
<accession>A0ABZ1XFT7</accession>
<dbReference type="InterPro" id="IPR050708">
    <property type="entry name" value="T6SS_VgrG/RHS"/>
</dbReference>
<feature type="compositionally biased region" description="Polar residues" evidence="2">
    <location>
        <begin position="1213"/>
        <end position="1231"/>
    </location>
</feature>
<evidence type="ECO:0000256" key="2">
    <source>
        <dbReference type="SAM" id="MobiDB-lite"/>
    </source>
</evidence>
<feature type="region of interest" description="Disordered" evidence="2">
    <location>
        <begin position="1008"/>
        <end position="1029"/>
    </location>
</feature>
<dbReference type="InterPro" id="IPR036844">
    <property type="entry name" value="Hint_dom_sf"/>
</dbReference>
<dbReference type="InterPro" id="IPR030934">
    <property type="entry name" value="Intein_C"/>
</dbReference>
<dbReference type="Proteomes" id="UP001432060">
    <property type="component" value="Chromosome"/>
</dbReference>
<evidence type="ECO:0000313" key="5">
    <source>
        <dbReference type="EMBL" id="WUT81896.1"/>
    </source>
</evidence>
<sequence length="2315" mass="247736">MNPLSSTAARPARRRSTARRVAATMAFALLPGLLTQAATAADADPLGRPKLAAPHSDKVSPFAAKVNKKTEAVMKKAEAADREDAARARTDQGRTVTWPTAGSAKLTLSGTGKATAAPGSLPLTLTRTGAVKGQRAAAEAVEVRVLDQQQAAGLGVNGVVLSVEGPPNGGNAELSVDYGKFASAYGGDWAGRLQVVRLPDCALTSPAEAKCRTRTPLESINHRKSNRLDAKLTFNSTPAKAKGVTAASGQTMVLALAAGTKSGSGDYKATPLAASSTWEAGGSSGTFTWSYPLRVPPAAAGPKPDLKISYDSGSVDGRTASTNNQGTVIGEGFDLTSSYVERKYGSCDDDGQSDKFDLCWKYDNASLVLNGKATELVKDDTSGKWRLKDDDASTVTRSTGAANGDDDGEYWTVITGQGTKYVFGLSKLEGATDERTNSAWTVPVFGDDKDEPGYADGSTFADRWKRQAWRWNLDYVEDTHGNAMSYWYSTETNNYDLLGDDTTGNRYIRGGYLNEIRYGQRAGSLFKGTGGPAASDKVVFSYAERCLASGTGCDELTKDTRDNWPDVPFDAVCKDDGKCTGNVGPTFFTRKRMTSITTYAWNAAATMPDYAKVDSWSLTQRYLDPGDTGDATDQSLWLDQIRHTGQHGTDISLDPVKFSHEYYPNRVDGTTDDILPLNKPRLRTITSEAGAQTTVSYLPADCTTAQAKPKLDANTKRCYPVYWSPNGGKDPILDWFQKYPVQAVTTTDPHGGSEPVEHTYSYTGGGAWHYNEDPLTKEKERTWSIWRGFGQVTHLTGASDHTQSKTITAYLRGMNGDRVLGTDGKSADPDKRKSASVSGIKAETIVDDDQYAGFTRESVTFNGAQEVGGQINDPWSRRTATQHKSYADIEAYYVRTGATHTRTNITSSGTPKDRVRSTVTSYDDYGMAFVTEDRGDDAVTGDGKCTRTWYARNDTLGINSLVSRTRTLATLCGIPETRADLPTDSSRPGDVIADTATTYDDATTWTETQKPTKGEAKWTGRAKGYGADTQPSWQKVATSDYDTLGRVTAVYDTNGLKTATTTYVPEVAGPLTSTAVSNAKGHTATTTVDFATGAPVKVTDPNGKVTESEYDGLGRITKVWLANRPRSLGKTPNYVYEYRVTAADLPWVSTATLKGDGSGYNTTYEIYDAQLRSRQVQTPSPVSGRVIAQTLYDDRGLAVSAQSDIWDEKTAPNSTLVQTDGGQAPSETDTTYDGAGRATKAVTKVHNVPRWTTETSYTGDTVSTTAPAGGQATTVVTNALGQTTERREYGGPQPTGTDYTTTTYTYAPCGKQATVIGPDKAKWSYSYDLFGRAIGTSDPDKGTSTTAYNELDQAIAGTDARGKTLITEYDTLGRKTGLWDGAKTDANKLAAWTFDTLAKGQGDTAERYENGIKQTTSKGYVQKVTGYDSLYQVTGNSLTLPDSDPLVAAGVPKTLAFSTVYNLDGTVKQSGNPAVAGLASETVSYTYGNVGQQLTSKGTTGYLQGAFYSPLGDLRQLTLGTDPTASKKAYLTYDYEDGTRRLTHSYVTDDVHSYKPQDLTFKQDDAGNVMSIFDSATQGGTSKPDNQCFAYDGHRRLTEAWTPKSADCAATGRTARNIDGAAPYWTSYTYNDAGQRKTETQHATAGDTTTAYEYGTPASQPHPLSRTTTGSKTNTYAYDKTANTTSRPGTQAQQTLAWNAEGKLVSTTEPAAEAKPALGTGYLYDASGELLIRRSTGDGDTVLYIGSTEVRLTSQGAAKTLSGTRYYTAADQAIAVRTASTGGTSTKLSFLAADHHGTSTLVLDAISMATTKRYTTPFGAPRGSAPASWPDDKGFLGKPADTSTGLTHVGAREYDPALGQFISVDPLLALDQHQSLNGYSYANNTPVTSSDPTGLMREAGSDCAATHSCQADQPGADKCYAGNMSASCVGIGGDNMGTGGTGGSGGTATTGSDGNPARDYQCGSLACGATGLTGYGPMVDEKYLNTGTPSVPVWDLIDWGKKTSGLQRVPDCKNGDVETCVGLVQDFIFAAKMKVASKVADEVLDGLLGTLTKSCHNCFLAGTGVLMSDGSTKRIEDIKVGDAVFATDPQSGESRSEKVTQLIRSNGDKEFNELTISTGDGQKKLTATREHPFWSESEHDWLEAGRLRPGMTLRTADGKSAAVKENRKFASHARTYNLTVDGLHTYYVMAGKTPVLVHNARCGPGTLPGTRFDIPERPGIYVIHLNDGTKYVGSSTSSIRERVNKSMRSKHAVRKAGYTADDVVNVTYFTMPSGTSSIAIRRLEQTMMEGVKERGGTLLNRRDPEIGVPYGGYLP</sequence>
<evidence type="ECO:0000256" key="1">
    <source>
        <dbReference type="ARBA" id="ARBA00022737"/>
    </source>
</evidence>
<evidence type="ECO:0000313" key="6">
    <source>
        <dbReference type="Proteomes" id="UP001432060"/>
    </source>
</evidence>
<dbReference type="InterPro" id="IPR031325">
    <property type="entry name" value="RHS_repeat"/>
</dbReference>
<dbReference type="SMART" id="SM00306">
    <property type="entry name" value="HintN"/>
    <property type="match status" value="1"/>
</dbReference>
<dbReference type="InterPro" id="IPR056823">
    <property type="entry name" value="TEN-like_YD-shell"/>
</dbReference>
<feature type="signal peptide" evidence="3">
    <location>
        <begin position="1"/>
        <end position="40"/>
    </location>
</feature>
<dbReference type="PANTHER" id="PTHR32305:SF17">
    <property type="entry name" value="TRNA NUCLEASE WAPA"/>
    <property type="match status" value="1"/>
</dbReference>
<dbReference type="SUPFAM" id="SSF51294">
    <property type="entry name" value="Hedgehog/intein (Hint) domain"/>
    <property type="match status" value="1"/>
</dbReference>
<name>A0ABZ1XFT7_9ACTN</name>
<dbReference type="Pfam" id="PF25023">
    <property type="entry name" value="TEN_YD-shell"/>
    <property type="match status" value="1"/>
</dbReference>
<evidence type="ECO:0000259" key="4">
    <source>
        <dbReference type="PROSITE" id="PS50164"/>
    </source>
</evidence>
<evidence type="ECO:0000256" key="3">
    <source>
        <dbReference type="SAM" id="SignalP"/>
    </source>
</evidence>
<feature type="compositionally biased region" description="Polar residues" evidence="2">
    <location>
        <begin position="1665"/>
        <end position="1674"/>
    </location>
</feature>
<keyword evidence="6" id="KW-1185">Reference proteome</keyword>
<dbReference type="InterPro" id="IPR000305">
    <property type="entry name" value="GIY-YIG_endonuc"/>
</dbReference>
<protein>
    <submittedName>
        <fullName evidence="5">Polymorphic toxin-type HINT domain-containing protein</fullName>
    </submittedName>
</protein>
<gene>
    <name evidence="5" type="ORF">OG515_06595</name>
</gene>
<dbReference type="CDD" id="cd00081">
    <property type="entry name" value="Hint"/>
    <property type="match status" value="1"/>
</dbReference>
<dbReference type="PROSITE" id="PS50817">
    <property type="entry name" value="INTEIN_N_TER"/>
    <property type="match status" value="1"/>
</dbReference>
<dbReference type="Pfam" id="PF05593">
    <property type="entry name" value="RHS_repeat"/>
    <property type="match status" value="1"/>
</dbReference>
<keyword evidence="3" id="KW-0732">Signal</keyword>
<feature type="region of interest" description="Disordered" evidence="2">
    <location>
        <begin position="1655"/>
        <end position="1674"/>
    </location>
</feature>
<dbReference type="Gene3D" id="2.170.16.10">
    <property type="entry name" value="Hedgehog/Intein (Hint) domain"/>
    <property type="match status" value="1"/>
</dbReference>
<dbReference type="InterPro" id="IPR003587">
    <property type="entry name" value="Hint_dom_N"/>
</dbReference>
<dbReference type="InterPro" id="IPR022385">
    <property type="entry name" value="Rhs_assc_core"/>
</dbReference>
<dbReference type="Gene3D" id="2.180.10.10">
    <property type="entry name" value="RHS repeat-associated core"/>
    <property type="match status" value="2"/>
</dbReference>
<proteinExistence type="predicted"/>